<name>A0A3S0QXB6_9BACI</name>
<dbReference type="Pfam" id="PF00990">
    <property type="entry name" value="GGDEF"/>
    <property type="match status" value="1"/>
</dbReference>
<dbReference type="RefSeq" id="WP_126293112.1">
    <property type="nucleotide sequence ID" value="NZ_CP155468.1"/>
</dbReference>
<dbReference type="PROSITE" id="PS50887">
    <property type="entry name" value="GGDEF"/>
    <property type="match status" value="1"/>
</dbReference>
<dbReference type="NCBIfam" id="TIGR00254">
    <property type="entry name" value="GGDEF"/>
    <property type="match status" value="1"/>
</dbReference>
<dbReference type="CDD" id="cd01949">
    <property type="entry name" value="GGDEF"/>
    <property type="match status" value="1"/>
</dbReference>
<dbReference type="OrthoDB" id="9813903at2"/>
<dbReference type="InterPro" id="IPR029787">
    <property type="entry name" value="Nucleotide_cyclase"/>
</dbReference>
<dbReference type="Pfam" id="PF00571">
    <property type="entry name" value="CBS"/>
    <property type="match status" value="1"/>
</dbReference>
<dbReference type="SUPFAM" id="SSF55073">
    <property type="entry name" value="Nucleotide cyclase"/>
    <property type="match status" value="1"/>
</dbReference>
<dbReference type="GO" id="GO:1902201">
    <property type="term" value="P:negative regulation of bacterial-type flagellum-dependent cell motility"/>
    <property type="evidence" value="ECO:0007669"/>
    <property type="project" value="TreeGrafter"/>
</dbReference>
<dbReference type="PANTHER" id="PTHR45138:SF25">
    <property type="entry name" value="GGDEF DOMAIN PROTEIN"/>
    <property type="match status" value="1"/>
</dbReference>
<dbReference type="SMART" id="SM00267">
    <property type="entry name" value="GGDEF"/>
    <property type="match status" value="1"/>
</dbReference>
<feature type="domain" description="GGDEF" evidence="1">
    <location>
        <begin position="169"/>
        <end position="325"/>
    </location>
</feature>
<dbReference type="InterPro" id="IPR000160">
    <property type="entry name" value="GGDEF_dom"/>
</dbReference>
<comment type="caution">
    <text evidence="2">The sequence shown here is derived from an EMBL/GenBank/DDBJ whole genome shotgun (WGS) entry which is preliminary data.</text>
</comment>
<dbReference type="InterPro" id="IPR000644">
    <property type="entry name" value="CBS_dom"/>
</dbReference>
<gene>
    <name evidence="2" type="ORF">EKG35_04335</name>
</gene>
<dbReference type="SUPFAM" id="SSF54631">
    <property type="entry name" value="CBS-domain pair"/>
    <property type="match status" value="1"/>
</dbReference>
<proteinExistence type="predicted"/>
<dbReference type="InterPro" id="IPR043128">
    <property type="entry name" value="Rev_trsase/Diguanyl_cyclase"/>
</dbReference>
<evidence type="ECO:0000313" key="2">
    <source>
        <dbReference type="EMBL" id="RTQ95106.1"/>
    </source>
</evidence>
<evidence type="ECO:0000313" key="3">
    <source>
        <dbReference type="Proteomes" id="UP000276349"/>
    </source>
</evidence>
<sequence>MTKTEEVVSNIGRIVKTVPYISPSLKNKEVDKLFTENPNLRGIVVVHHEKPIAHITRTHFYQKIGTLYGYNLYMGRESNLLAKTSPLIVDYFQPITEVSKLAMERKEEDLYDDVIVTKDDKFVGVVSIRALLMEFVDIQVQIASFLNPLSKLPGNHLIDKQLSEIIYLEKYSIIYFDLDHFKTYNDLYGFNKGDKVLLFLTDILKRNVAQNGYFLGHIGGDDFMAILPHYEVESICLNIIEEFDRKIPNFYEEKHLKDPTFRVKGRSGNLEKFTIMTLSIAVLTNENQRFEKIEDLSNAVASIKRNCKKVKASCYLVNKYDYIPKTV</sequence>
<dbReference type="PANTHER" id="PTHR45138">
    <property type="entry name" value="REGULATORY COMPONENTS OF SENSORY TRANSDUCTION SYSTEM"/>
    <property type="match status" value="1"/>
</dbReference>
<organism evidence="2 3">
    <name type="scientific">Lysinibacillus telephonicus</name>
    <dbReference type="NCBI Taxonomy" id="1714840"/>
    <lineage>
        <taxon>Bacteria</taxon>
        <taxon>Bacillati</taxon>
        <taxon>Bacillota</taxon>
        <taxon>Bacilli</taxon>
        <taxon>Bacillales</taxon>
        <taxon>Bacillaceae</taxon>
        <taxon>Lysinibacillus</taxon>
    </lineage>
</organism>
<dbReference type="AlphaFoldDB" id="A0A3S0QXB6"/>
<dbReference type="GO" id="GO:0043709">
    <property type="term" value="P:cell adhesion involved in single-species biofilm formation"/>
    <property type="evidence" value="ECO:0007669"/>
    <property type="project" value="TreeGrafter"/>
</dbReference>
<accession>A0A3S0QXB6</accession>
<reference evidence="2 3" key="1">
    <citation type="submission" date="2018-12" db="EMBL/GenBank/DDBJ databases">
        <authorList>
            <person name="Yu L."/>
        </authorList>
    </citation>
    <scope>NUCLEOTIDE SEQUENCE [LARGE SCALE GENOMIC DNA]</scope>
    <source>
        <strain evidence="2 3">S5H2222</strain>
    </source>
</reference>
<dbReference type="GO" id="GO:0005886">
    <property type="term" value="C:plasma membrane"/>
    <property type="evidence" value="ECO:0007669"/>
    <property type="project" value="TreeGrafter"/>
</dbReference>
<keyword evidence="3" id="KW-1185">Reference proteome</keyword>
<dbReference type="Proteomes" id="UP000276349">
    <property type="component" value="Unassembled WGS sequence"/>
</dbReference>
<dbReference type="EMBL" id="RXNR01000008">
    <property type="protein sequence ID" value="RTQ95106.1"/>
    <property type="molecule type" value="Genomic_DNA"/>
</dbReference>
<protein>
    <submittedName>
        <fullName evidence="2">GGDEF domain-containing protein</fullName>
    </submittedName>
</protein>
<dbReference type="InterPro" id="IPR046342">
    <property type="entry name" value="CBS_dom_sf"/>
</dbReference>
<dbReference type="InterPro" id="IPR050469">
    <property type="entry name" value="Diguanylate_Cyclase"/>
</dbReference>
<dbReference type="GO" id="GO:0052621">
    <property type="term" value="F:diguanylate cyclase activity"/>
    <property type="evidence" value="ECO:0007669"/>
    <property type="project" value="TreeGrafter"/>
</dbReference>
<dbReference type="Gene3D" id="3.30.70.270">
    <property type="match status" value="1"/>
</dbReference>
<evidence type="ECO:0000259" key="1">
    <source>
        <dbReference type="PROSITE" id="PS50887"/>
    </source>
</evidence>